<dbReference type="Proteomes" id="UP000554482">
    <property type="component" value="Unassembled WGS sequence"/>
</dbReference>
<keyword evidence="3" id="KW-1185">Reference proteome</keyword>
<proteinExistence type="predicted"/>
<sequence>MANWRAQATGVERCYERVEGKSFEVEWWGSVPTWEKVNLIERSNGKVFQCKTSIAGGRWIGKLLCQLSMGTSEIGVVFRYTDDRISKIATMKENTRGLYLHVQCFVAGEGAKKRILCFPAGSTLKGWADLGTKIRQLLNAPHQGLQQFIPERQCFPPIHMNQGMKGTYAEATQKGGALGDLNRVRAAVETRGPSLNFAWWSTVAICKASSEADWPWVSAKINDVFGMRSFILTEGEEAMFFLNSEEEVTKLMELPQLRGWDSVYTFRRWNTKSGALNWNIVEDPGLNFRSRVCFAKVKKCIPSRIPRAIILEEGRNRFTIWVEVTVDRFRSLAKKPNPGSAVRVGAQVYGGATEVQDWRETRVQPSPTWMGSTSNLSCPPGFGQQSNICQKPEPRLLPVVPTQANQREVSQTGSQTSGSRQMHSAPCFMSANSFESLQVEVYDPIEEVDQMAMVNQDNRAIMDRTDRSKGPVNVTSDDPDPIQAFYEPKTKRKPRNRSKTPARGNNWGFRFGRGNHFRLLTHNRHKSKEPVGNRRAHVTHRPMETVLSSVVMREDEAESSKVRETQENENGEEEGQIMSDDADEGPLEVIQVSKIAESLYNCKSKADLQNWIRWVVIPMSNTMGVSSSNGQEGQVKMYTELAMKSGMGISSLKDDEDDEAIAQPDGLGIQVIDAD</sequence>
<evidence type="ECO:0000313" key="3">
    <source>
        <dbReference type="Proteomes" id="UP000554482"/>
    </source>
</evidence>
<name>A0A7J6WPP0_THATH</name>
<evidence type="ECO:0000256" key="1">
    <source>
        <dbReference type="SAM" id="MobiDB-lite"/>
    </source>
</evidence>
<comment type="caution">
    <text evidence="2">The sequence shown here is derived from an EMBL/GenBank/DDBJ whole genome shotgun (WGS) entry which is preliminary data.</text>
</comment>
<feature type="compositionally biased region" description="Low complexity" evidence="1">
    <location>
        <begin position="410"/>
        <end position="419"/>
    </location>
</feature>
<feature type="region of interest" description="Disordered" evidence="1">
    <location>
        <begin position="403"/>
        <end position="423"/>
    </location>
</feature>
<gene>
    <name evidence="2" type="ORF">FRX31_011488</name>
</gene>
<feature type="compositionally biased region" description="Acidic residues" evidence="1">
    <location>
        <begin position="567"/>
        <end position="584"/>
    </location>
</feature>
<feature type="compositionally biased region" description="Basic residues" evidence="1">
    <location>
        <begin position="490"/>
        <end position="500"/>
    </location>
</feature>
<organism evidence="2 3">
    <name type="scientific">Thalictrum thalictroides</name>
    <name type="common">Rue-anemone</name>
    <name type="synonym">Anemone thalictroides</name>
    <dbReference type="NCBI Taxonomy" id="46969"/>
    <lineage>
        <taxon>Eukaryota</taxon>
        <taxon>Viridiplantae</taxon>
        <taxon>Streptophyta</taxon>
        <taxon>Embryophyta</taxon>
        <taxon>Tracheophyta</taxon>
        <taxon>Spermatophyta</taxon>
        <taxon>Magnoliopsida</taxon>
        <taxon>Ranunculales</taxon>
        <taxon>Ranunculaceae</taxon>
        <taxon>Thalictroideae</taxon>
        <taxon>Thalictrum</taxon>
    </lineage>
</organism>
<feature type="compositionally biased region" description="Basic and acidic residues" evidence="1">
    <location>
        <begin position="553"/>
        <end position="566"/>
    </location>
</feature>
<feature type="region of interest" description="Disordered" evidence="1">
    <location>
        <begin position="553"/>
        <end position="584"/>
    </location>
</feature>
<dbReference type="EMBL" id="JABWDY010012661">
    <property type="protein sequence ID" value="KAF5198927.1"/>
    <property type="molecule type" value="Genomic_DNA"/>
</dbReference>
<dbReference type="OrthoDB" id="1954848at2759"/>
<accession>A0A7J6WPP0</accession>
<evidence type="ECO:0000313" key="2">
    <source>
        <dbReference type="EMBL" id="KAF5198927.1"/>
    </source>
</evidence>
<reference evidence="2 3" key="1">
    <citation type="submission" date="2020-06" db="EMBL/GenBank/DDBJ databases">
        <title>Transcriptomic and genomic resources for Thalictrum thalictroides and T. hernandezii: Facilitating candidate gene discovery in an emerging model plant lineage.</title>
        <authorList>
            <person name="Arias T."/>
            <person name="Riano-Pachon D.M."/>
            <person name="Di Stilio V.S."/>
        </authorList>
    </citation>
    <scope>NUCLEOTIDE SEQUENCE [LARGE SCALE GENOMIC DNA]</scope>
    <source>
        <strain evidence="3">cv. WT478/WT964</strain>
        <tissue evidence="2">Leaves</tissue>
    </source>
</reference>
<dbReference type="AlphaFoldDB" id="A0A7J6WPP0"/>
<feature type="region of interest" description="Disordered" evidence="1">
    <location>
        <begin position="466"/>
        <end position="508"/>
    </location>
</feature>
<protein>
    <submittedName>
        <fullName evidence="2">Uncharacterized protein</fullName>
    </submittedName>
</protein>